<dbReference type="SMART" id="SM00448">
    <property type="entry name" value="REC"/>
    <property type="match status" value="1"/>
</dbReference>
<evidence type="ECO:0000256" key="1">
    <source>
        <dbReference type="ARBA" id="ARBA00022553"/>
    </source>
</evidence>
<dbReference type="AlphaFoldDB" id="A0A1G2P073"/>
<organism evidence="5 6">
    <name type="scientific">Candidatus Taylorbacteria bacterium RIFCSPLOWO2_02_FULL_46_40</name>
    <dbReference type="NCBI Taxonomy" id="1802329"/>
    <lineage>
        <taxon>Bacteria</taxon>
        <taxon>Candidatus Tayloriibacteriota</taxon>
    </lineage>
</organism>
<dbReference type="Pfam" id="PF00072">
    <property type="entry name" value="Response_reg"/>
    <property type="match status" value="1"/>
</dbReference>
<dbReference type="InterPro" id="IPR001789">
    <property type="entry name" value="Sig_transdc_resp-reg_receiver"/>
</dbReference>
<dbReference type="PANTHER" id="PTHR44591:SF14">
    <property type="entry name" value="PROTEIN PILG"/>
    <property type="match status" value="1"/>
</dbReference>
<evidence type="ECO:0000259" key="4">
    <source>
        <dbReference type="PROSITE" id="PS50110"/>
    </source>
</evidence>
<dbReference type="Gene3D" id="3.40.50.2300">
    <property type="match status" value="1"/>
</dbReference>
<keyword evidence="2" id="KW-0902">Two-component regulatory system</keyword>
<proteinExistence type="predicted"/>
<evidence type="ECO:0000256" key="3">
    <source>
        <dbReference type="PROSITE-ProRule" id="PRU00169"/>
    </source>
</evidence>
<dbReference type="SUPFAM" id="SSF52172">
    <property type="entry name" value="CheY-like"/>
    <property type="match status" value="1"/>
</dbReference>
<keyword evidence="1 3" id="KW-0597">Phosphoprotein</keyword>
<reference evidence="5 6" key="1">
    <citation type="journal article" date="2016" name="Nat. Commun.">
        <title>Thousands of microbial genomes shed light on interconnected biogeochemical processes in an aquifer system.</title>
        <authorList>
            <person name="Anantharaman K."/>
            <person name="Brown C.T."/>
            <person name="Hug L.A."/>
            <person name="Sharon I."/>
            <person name="Castelle C.J."/>
            <person name="Probst A.J."/>
            <person name="Thomas B.C."/>
            <person name="Singh A."/>
            <person name="Wilkins M.J."/>
            <person name="Karaoz U."/>
            <person name="Brodie E.L."/>
            <person name="Williams K.H."/>
            <person name="Hubbard S.S."/>
            <person name="Banfield J.F."/>
        </authorList>
    </citation>
    <scope>NUCLEOTIDE SEQUENCE [LARGE SCALE GENOMIC DNA]</scope>
</reference>
<evidence type="ECO:0000256" key="2">
    <source>
        <dbReference type="ARBA" id="ARBA00023012"/>
    </source>
</evidence>
<dbReference type="EMBL" id="MHSH01000019">
    <property type="protein sequence ID" value="OHA41747.1"/>
    <property type="molecule type" value="Genomic_DNA"/>
</dbReference>
<comment type="caution">
    <text evidence="5">The sequence shown here is derived from an EMBL/GenBank/DDBJ whole genome shotgun (WGS) entry which is preliminary data.</text>
</comment>
<dbReference type="CDD" id="cd00156">
    <property type="entry name" value="REC"/>
    <property type="match status" value="1"/>
</dbReference>
<name>A0A1G2P073_9BACT</name>
<gene>
    <name evidence="5" type="ORF">A3H68_00890</name>
</gene>
<protein>
    <recommendedName>
        <fullName evidence="4">Response regulatory domain-containing protein</fullName>
    </recommendedName>
</protein>
<dbReference type="PROSITE" id="PS50110">
    <property type="entry name" value="RESPONSE_REGULATORY"/>
    <property type="match status" value="1"/>
</dbReference>
<accession>A0A1G2P073</accession>
<feature type="modified residue" description="4-aspartylphosphate" evidence="3">
    <location>
        <position position="65"/>
    </location>
</feature>
<dbReference type="InterPro" id="IPR011006">
    <property type="entry name" value="CheY-like_superfamily"/>
</dbReference>
<evidence type="ECO:0000313" key="5">
    <source>
        <dbReference type="EMBL" id="OHA41747.1"/>
    </source>
</evidence>
<dbReference type="PANTHER" id="PTHR44591">
    <property type="entry name" value="STRESS RESPONSE REGULATOR PROTEIN 1"/>
    <property type="match status" value="1"/>
</dbReference>
<dbReference type="Proteomes" id="UP000176429">
    <property type="component" value="Unassembled WGS sequence"/>
</dbReference>
<feature type="domain" description="Response regulatory" evidence="4">
    <location>
        <begin position="15"/>
        <end position="133"/>
    </location>
</feature>
<dbReference type="InterPro" id="IPR050595">
    <property type="entry name" value="Bact_response_regulator"/>
</dbReference>
<dbReference type="GO" id="GO:0000160">
    <property type="term" value="P:phosphorelay signal transduction system"/>
    <property type="evidence" value="ECO:0007669"/>
    <property type="project" value="UniProtKB-KW"/>
</dbReference>
<sequence>MDENSKSPKNPNGRKLLIVDDDSFLLNLYLLKFEKEGFRVEIAKSGEEALSKIRNGFDPDVMLVDIAMPSMSGMDMLEEAAKNGLAKSAIKIVLTNNQGPPQDVERAKRLSVSRYLVKANTIPSEVLREVMKFVDPTKQTPAKKA</sequence>
<evidence type="ECO:0000313" key="6">
    <source>
        <dbReference type="Proteomes" id="UP000176429"/>
    </source>
</evidence>